<name>A0AAN9AE95_HALRR</name>
<protein>
    <submittedName>
        <fullName evidence="1">Uncharacterized protein</fullName>
    </submittedName>
</protein>
<dbReference type="SUPFAM" id="SSF52047">
    <property type="entry name" value="RNI-like"/>
    <property type="match status" value="1"/>
</dbReference>
<proteinExistence type="predicted"/>
<gene>
    <name evidence="1" type="ORF">SK128_007614</name>
</gene>
<organism evidence="1 2">
    <name type="scientific">Halocaridina rubra</name>
    <name type="common">Hawaiian red shrimp</name>
    <dbReference type="NCBI Taxonomy" id="373956"/>
    <lineage>
        <taxon>Eukaryota</taxon>
        <taxon>Metazoa</taxon>
        <taxon>Ecdysozoa</taxon>
        <taxon>Arthropoda</taxon>
        <taxon>Crustacea</taxon>
        <taxon>Multicrustacea</taxon>
        <taxon>Malacostraca</taxon>
        <taxon>Eumalacostraca</taxon>
        <taxon>Eucarida</taxon>
        <taxon>Decapoda</taxon>
        <taxon>Pleocyemata</taxon>
        <taxon>Caridea</taxon>
        <taxon>Atyoidea</taxon>
        <taxon>Atyidae</taxon>
        <taxon>Halocaridina</taxon>
    </lineage>
</organism>
<dbReference type="InterPro" id="IPR032675">
    <property type="entry name" value="LRR_dom_sf"/>
</dbReference>
<dbReference type="EMBL" id="JAXCGZ010003785">
    <property type="protein sequence ID" value="KAK7083230.1"/>
    <property type="molecule type" value="Genomic_DNA"/>
</dbReference>
<dbReference type="AlphaFoldDB" id="A0AAN9AE95"/>
<keyword evidence="2" id="KW-1185">Reference proteome</keyword>
<evidence type="ECO:0000313" key="2">
    <source>
        <dbReference type="Proteomes" id="UP001381693"/>
    </source>
</evidence>
<evidence type="ECO:0000313" key="1">
    <source>
        <dbReference type="EMBL" id="KAK7083230.1"/>
    </source>
</evidence>
<dbReference type="Gene3D" id="3.80.10.10">
    <property type="entry name" value="Ribonuclease Inhibitor"/>
    <property type="match status" value="1"/>
</dbReference>
<reference evidence="1 2" key="1">
    <citation type="submission" date="2023-11" db="EMBL/GenBank/DDBJ databases">
        <title>Halocaridina rubra genome assembly.</title>
        <authorList>
            <person name="Smith C."/>
        </authorList>
    </citation>
    <scope>NUCLEOTIDE SEQUENCE [LARGE SCALE GENOMIC DNA]</scope>
    <source>
        <strain evidence="1">EP-1</strain>
        <tissue evidence="1">Whole</tissue>
    </source>
</reference>
<comment type="caution">
    <text evidence="1">The sequence shown here is derived from an EMBL/GenBank/DDBJ whole genome shotgun (WGS) entry which is preliminary data.</text>
</comment>
<sequence length="538" mass="61338">MMQCSQVLKDDQQAIDWHRLAVHNDPKRLRRISQSSVAEIFNNMPLEDYRKCISELRNACTYIKIAFPVYMRTTLVNEVVTSQEIKEPNHAVSIILIQLLTDVTRFMLTAKIVNENYIQLEQAQCDFLLKELEGTDNFHMESILVKGVNLKEGYFRKILRKAPHLHSVHLSGELCSELLMYLEEHPRSLRFLQLDDAMVTDREVVRALVGSQYDFETLGNLMCEGTDVGRVTAIPHREISHLHVESHSVTPCGGMVLLHYLPKLQTIQYSPSVYDTLVFLDRIASVKSSFHLRKIELGNPSENSLISLNRFCPELNSLMIECYDPGLESFEKLANFLELKHLTLRFISEELILSAIKTVGSNLHELKIEFETAFSISVSTIQEIQDKCTQLRKLHLQHVHIEMRPGDVLSTNRKVSLTKIVQLKLSKSIIRSSLLERLLVGNNCIETLHLDINKEALTDEVLETVLRLNSLEKLTSVYIGSGLLSTKAITTLMTLKGITKLSFDLQQFPSLQSDSVKALEKDVIEGNYRCVLESNVTY</sequence>
<dbReference type="Proteomes" id="UP001381693">
    <property type="component" value="Unassembled WGS sequence"/>
</dbReference>
<accession>A0AAN9AE95</accession>